<dbReference type="EMBL" id="JAPFFF010000033">
    <property type="protein sequence ID" value="KAK8844323.1"/>
    <property type="molecule type" value="Genomic_DNA"/>
</dbReference>
<accession>A0ABR2HC95</accession>
<protein>
    <recommendedName>
        <fullName evidence="3">Right handed beta helix domain-containing protein</fullName>
    </recommendedName>
</protein>
<dbReference type="InterPro" id="IPR012334">
    <property type="entry name" value="Pectin_lyas_fold"/>
</dbReference>
<dbReference type="Proteomes" id="UP001470230">
    <property type="component" value="Unassembled WGS sequence"/>
</dbReference>
<sequence length="248" mass="27832">MNQQSNTSPVSISNCVFDDCGGSNLRCFNFATQTKSFTFRNNVAQNMKAVNLSYFGQLSPNNQITTLELENITFRDNACYTYYGGGTGLWIVKVETVEFESCNFINNVALRSPLARYQRPDNKAYYSGDGGAMQYGFSDSISNINLIYNKCKFSKNKAVRHGGALAIQTVGTVEITNCQFEENVANYKAHESSAAARLLDNYYDLKSEGRGGAIYVNPSFSYNKSNTNRKILEKYQDSRLLINFKYSI</sequence>
<gene>
    <name evidence="1" type="ORF">M9Y10_024537</name>
</gene>
<evidence type="ECO:0000313" key="2">
    <source>
        <dbReference type="Proteomes" id="UP001470230"/>
    </source>
</evidence>
<reference evidence="1 2" key="1">
    <citation type="submission" date="2024-04" db="EMBL/GenBank/DDBJ databases">
        <title>Tritrichomonas musculus Genome.</title>
        <authorList>
            <person name="Alves-Ferreira E."/>
            <person name="Grigg M."/>
            <person name="Lorenzi H."/>
            <person name="Galac M."/>
        </authorList>
    </citation>
    <scope>NUCLEOTIDE SEQUENCE [LARGE SCALE GENOMIC DNA]</scope>
    <source>
        <strain evidence="1 2">EAF2021</strain>
    </source>
</reference>
<evidence type="ECO:0008006" key="3">
    <source>
        <dbReference type="Google" id="ProtNLM"/>
    </source>
</evidence>
<comment type="caution">
    <text evidence="1">The sequence shown here is derived from an EMBL/GenBank/DDBJ whole genome shotgun (WGS) entry which is preliminary data.</text>
</comment>
<name>A0ABR2HC95_9EUKA</name>
<organism evidence="1 2">
    <name type="scientific">Tritrichomonas musculus</name>
    <dbReference type="NCBI Taxonomy" id="1915356"/>
    <lineage>
        <taxon>Eukaryota</taxon>
        <taxon>Metamonada</taxon>
        <taxon>Parabasalia</taxon>
        <taxon>Tritrichomonadida</taxon>
        <taxon>Tritrichomonadidae</taxon>
        <taxon>Tritrichomonas</taxon>
    </lineage>
</organism>
<proteinExistence type="predicted"/>
<evidence type="ECO:0000313" key="1">
    <source>
        <dbReference type="EMBL" id="KAK8844323.1"/>
    </source>
</evidence>
<dbReference type="SUPFAM" id="SSF51126">
    <property type="entry name" value="Pectin lyase-like"/>
    <property type="match status" value="1"/>
</dbReference>
<keyword evidence="2" id="KW-1185">Reference proteome</keyword>
<dbReference type="InterPro" id="IPR011050">
    <property type="entry name" value="Pectin_lyase_fold/virulence"/>
</dbReference>
<dbReference type="Gene3D" id="2.160.20.10">
    <property type="entry name" value="Single-stranded right-handed beta-helix, Pectin lyase-like"/>
    <property type="match status" value="1"/>
</dbReference>